<evidence type="ECO:0000256" key="4">
    <source>
        <dbReference type="ARBA" id="ARBA00023136"/>
    </source>
</evidence>
<protein>
    <submittedName>
        <fullName evidence="7">Major facilitator superfamily transporter</fullName>
    </submittedName>
</protein>
<dbReference type="InterPro" id="IPR011701">
    <property type="entry name" value="MFS"/>
</dbReference>
<dbReference type="RefSeq" id="XP_040710584.1">
    <property type="nucleotide sequence ID" value="XM_040861336.1"/>
</dbReference>
<keyword evidence="3 5" id="KW-1133">Transmembrane helix</keyword>
<feature type="transmembrane region" description="Helical" evidence="5">
    <location>
        <begin position="233"/>
        <end position="253"/>
    </location>
</feature>
<dbReference type="InterPro" id="IPR036259">
    <property type="entry name" value="MFS_trans_sf"/>
</dbReference>
<dbReference type="SUPFAM" id="SSF103473">
    <property type="entry name" value="MFS general substrate transporter"/>
    <property type="match status" value="1"/>
</dbReference>
<keyword evidence="8" id="KW-1185">Reference proteome</keyword>
<dbReference type="GeneID" id="63777548"/>
<feature type="transmembrane region" description="Helical" evidence="5">
    <location>
        <begin position="339"/>
        <end position="360"/>
    </location>
</feature>
<dbReference type="Gene3D" id="1.20.1250.20">
    <property type="entry name" value="MFS general substrate transporter like domains"/>
    <property type="match status" value="2"/>
</dbReference>
<dbReference type="STRING" id="1141098.A0A1Y2DD74"/>
<dbReference type="OrthoDB" id="3026777at2759"/>
<reference evidence="7 8" key="1">
    <citation type="submission" date="2016-07" db="EMBL/GenBank/DDBJ databases">
        <title>Pervasive Adenine N6-methylation of Active Genes in Fungi.</title>
        <authorList>
            <consortium name="DOE Joint Genome Institute"/>
            <person name="Mondo S.J."/>
            <person name="Dannebaum R.O."/>
            <person name="Kuo R.C."/>
            <person name="Labutti K."/>
            <person name="Haridas S."/>
            <person name="Kuo A."/>
            <person name="Salamov A."/>
            <person name="Ahrendt S.R."/>
            <person name="Lipzen A."/>
            <person name="Sullivan W."/>
            <person name="Andreopoulos W.B."/>
            <person name="Clum A."/>
            <person name="Lindquist E."/>
            <person name="Daum C."/>
            <person name="Ramamoorthy G.K."/>
            <person name="Gryganskyi A."/>
            <person name="Culley D."/>
            <person name="Magnuson J.K."/>
            <person name="James T.Y."/>
            <person name="O'Malley M.A."/>
            <person name="Stajich J.E."/>
            <person name="Spatafora J.W."/>
            <person name="Visel A."/>
            <person name="Grigoriev I.V."/>
        </authorList>
    </citation>
    <scope>NUCLEOTIDE SEQUENCE [LARGE SCALE GENOMIC DNA]</scope>
    <source>
        <strain evidence="7 8">CBS 129021</strain>
    </source>
</reference>
<feature type="domain" description="Major facilitator superfamily (MFS) profile" evidence="6">
    <location>
        <begin position="52"/>
        <end position="497"/>
    </location>
</feature>
<dbReference type="GO" id="GO:0022857">
    <property type="term" value="F:transmembrane transporter activity"/>
    <property type="evidence" value="ECO:0007669"/>
    <property type="project" value="InterPro"/>
</dbReference>
<dbReference type="Pfam" id="PF07690">
    <property type="entry name" value="MFS_1"/>
    <property type="match status" value="1"/>
</dbReference>
<feature type="transmembrane region" description="Helical" evidence="5">
    <location>
        <begin position="437"/>
        <end position="453"/>
    </location>
</feature>
<organism evidence="7 8">
    <name type="scientific">Pseudomassariella vexata</name>
    <dbReference type="NCBI Taxonomy" id="1141098"/>
    <lineage>
        <taxon>Eukaryota</taxon>
        <taxon>Fungi</taxon>
        <taxon>Dikarya</taxon>
        <taxon>Ascomycota</taxon>
        <taxon>Pezizomycotina</taxon>
        <taxon>Sordariomycetes</taxon>
        <taxon>Xylariomycetidae</taxon>
        <taxon>Amphisphaeriales</taxon>
        <taxon>Pseudomassariaceae</taxon>
        <taxon>Pseudomassariella</taxon>
    </lineage>
</organism>
<dbReference type="InParanoid" id="A0A1Y2DD74"/>
<evidence type="ECO:0000256" key="5">
    <source>
        <dbReference type="SAM" id="Phobius"/>
    </source>
</evidence>
<feature type="transmembrane region" description="Helical" evidence="5">
    <location>
        <begin position="165"/>
        <end position="192"/>
    </location>
</feature>
<keyword evidence="4 5" id="KW-0472">Membrane</keyword>
<keyword evidence="2 5" id="KW-0812">Transmembrane</keyword>
<dbReference type="EMBL" id="MCFJ01000020">
    <property type="protein sequence ID" value="ORY57232.1"/>
    <property type="molecule type" value="Genomic_DNA"/>
</dbReference>
<evidence type="ECO:0000259" key="6">
    <source>
        <dbReference type="PROSITE" id="PS50850"/>
    </source>
</evidence>
<feature type="transmembrane region" description="Helical" evidence="5">
    <location>
        <begin position="204"/>
        <end position="227"/>
    </location>
</feature>
<comment type="caution">
    <text evidence="7">The sequence shown here is derived from an EMBL/GenBank/DDBJ whole genome shotgun (WGS) entry which is preliminary data.</text>
</comment>
<dbReference type="GO" id="GO:0016020">
    <property type="term" value="C:membrane"/>
    <property type="evidence" value="ECO:0007669"/>
    <property type="project" value="UniProtKB-SubCell"/>
</dbReference>
<proteinExistence type="predicted"/>
<gene>
    <name evidence="7" type="ORF">BCR38DRAFT_449957</name>
</gene>
<dbReference type="PANTHER" id="PTHR23507">
    <property type="entry name" value="ZGC:174356"/>
    <property type="match status" value="1"/>
</dbReference>
<evidence type="ECO:0000256" key="1">
    <source>
        <dbReference type="ARBA" id="ARBA00004141"/>
    </source>
</evidence>
<dbReference type="AlphaFoldDB" id="A0A1Y2DD74"/>
<dbReference type="PANTHER" id="PTHR23507:SF1">
    <property type="entry name" value="FI18259P1-RELATED"/>
    <property type="match status" value="1"/>
</dbReference>
<dbReference type="InterPro" id="IPR020846">
    <property type="entry name" value="MFS_dom"/>
</dbReference>
<dbReference type="PROSITE" id="PS50850">
    <property type="entry name" value="MFS"/>
    <property type="match status" value="1"/>
</dbReference>
<feature type="transmembrane region" description="Helical" evidence="5">
    <location>
        <begin position="45"/>
        <end position="65"/>
    </location>
</feature>
<evidence type="ECO:0000256" key="3">
    <source>
        <dbReference type="ARBA" id="ARBA00022989"/>
    </source>
</evidence>
<feature type="transmembrane region" description="Helical" evidence="5">
    <location>
        <begin position="404"/>
        <end position="425"/>
    </location>
</feature>
<dbReference type="Proteomes" id="UP000193689">
    <property type="component" value="Unassembled WGS sequence"/>
</dbReference>
<feature type="transmembrane region" description="Helical" evidence="5">
    <location>
        <begin position="297"/>
        <end position="319"/>
    </location>
</feature>
<sequence length="504" mass="55542">MDDPQIPLLTSDEPRRPEHRPTLSALSVASIKIIRVPKVHSSDTIVFLLCGIILVASTSSGFASIPFTRIVEHILCRQYYDQVNVDGGPIDEKFCKTESIQSKMAFIFAIAGMLDSVVEFFAAFPWGIAADRFGRKPVFALGLIGLTLNLIWAVLVLWFDKIFPVQLMWLGSVCLLLGGGNAVLPAVLLTMVSDVVPEEKRAVAFLRTHVASLVGNLMSPTLASLMMQITGPWPTLMVAVVCLLSAAIAFLFIPETSKYEDSHTDEGLDQPASFKVHLQHSFSHLKESLSILKNPSLILLLLTALGSFPITQAVLQFMVQFVSKRYNIAIKYTGYIQTIYGVAQTLQALVVIPWISRWLLKDSTLSPFHMTNEHIRDLTLARWSFGIIAVGALILGVAPSLGLFVFGLIVLAVGSAYNSLTRSLMTLYIDPEHRSRLFSVVGMIEVVGAFYSRPMLAGLFSLGMKLGGGWIGMPYYALAIFCATMVVILLFVRLPKQDEYVHED</sequence>
<accession>A0A1Y2DD74</accession>
<evidence type="ECO:0000313" key="7">
    <source>
        <dbReference type="EMBL" id="ORY57232.1"/>
    </source>
</evidence>
<comment type="subcellular location">
    <subcellularLocation>
        <location evidence="1">Membrane</location>
        <topology evidence="1">Multi-pass membrane protein</topology>
    </subcellularLocation>
</comment>
<evidence type="ECO:0000256" key="2">
    <source>
        <dbReference type="ARBA" id="ARBA00022692"/>
    </source>
</evidence>
<feature type="transmembrane region" description="Helical" evidence="5">
    <location>
        <begin position="138"/>
        <end position="159"/>
    </location>
</feature>
<feature type="transmembrane region" description="Helical" evidence="5">
    <location>
        <begin position="473"/>
        <end position="492"/>
    </location>
</feature>
<feature type="transmembrane region" description="Helical" evidence="5">
    <location>
        <begin position="104"/>
        <end position="126"/>
    </location>
</feature>
<name>A0A1Y2DD74_9PEZI</name>
<evidence type="ECO:0000313" key="8">
    <source>
        <dbReference type="Proteomes" id="UP000193689"/>
    </source>
</evidence>